<feature type="transmembrane region" description="Helical" evidence="1">
    <location>
        <begin position="52"/>
        <end position="74"/>
    </location>
</feature>
<evidence type="ECO:0000313" key="3">
    <source>
        <dbReference type="Proteomes" id="UP001214553"/>
    </source>
</evidence>
<feature type="transmembrane region" description="Helical" evidence="1">
    <location>
        <begin position="351"/>
        <end position="368"/>
    </location>
</feature>
<accession>A0ABY8C5F0</accession>
<feature type="transmembrane region" description="Helical" evidence="1">
    <location>
        <begin position="86"/>
        <end position="109"/>
    </location>
</feature>
<gene>
    <name evidence="2" type="ORF">PU630_07075</name>
</gene>
<dbReference type="EMBL" id="CP119108">
    <property type="protein sequence ID" value="WEG10306.1"/>
    <property type="molecule type" value="Genomic_DNA"/>
</dbReference>
<dbReference type="Proteomes" id="UP001214553">
    <property type="component" value="Chromosome"/>
</dbReference>
<keyword evidence="1" id="KW-0472">Membrane</keyword>
<reference evidence="2 3" key="1">
    <citation type="submission" date="2023-03" db="EMBL/GenBank/DDBJ databases">
        <title>Genome sequence of Microbacterium sp. KACC 23027.</title>
        <authorList>
            <person name="Kim S."/>
            <person name="Heo J."/>
            <person name="Kwon S.-W."/>
        </authorList>
    </citation>
    <scope>NUCLEOTIDE SEQUENCE [LARGE SCALE GENOMIC DNA]</scope>
    <source>
        <strain evidence="2 3">KACC 23027</strain>
    </source>
</reference>
<sequence length="371" mass="40837">MTAVQTLPNGATLDTSALTARARRHDVTAFFRSFAVRHPDLKGPGSEAVRRVMVRIGAAAVLIGALALGFGMLGELTSQDDDKAEQLLGMGIMMGLFLVAGGVFLWVSIRNGKRRSTPKRQYRLARFAADNRLAYLPGPAFGGYLEPWADRGRLIVSRVMRAPSPEGTVEFGNYELSYATTSNGQSQFGGYCALRLDRGLPNIVLRSRRHRNPLTEAAVPARAQRLSLEGDFDRHFTLYCPRGYERDALYLFTPDVMARLIDRAGGFDVEIVDDWVFISQARDFVTLDPQRWRAVIAATGALRGKLAQWERWKDDHLSADEAAAPASTPAIRVLTDVAAPGRRLRAGSGTMWALLAVAAVIIGVMQLFRLF</sequence>
<keyword evidence="1" id="KW-1133">Transmembrane helix</keyword>
<evidence type="ECO:0000256" key="1">
    <source>
        <dbReference type="SAM" id="Phobius"/>
    </source>
</evidence>
<organism evidence="2 3">
    <name type="scientific">Microbacterium horticulturae</name>
    <dbReference type="NCBI Taxonomy" id="3028316"/>
    <lineage>
        <taxon>Bacteria</taxon>
        <taxon>Bacillati</taxon>
        <taxon>Actinomycetota</taxon>
        <taxon>Actinomycetes</taxon>
        <taxon>Micrococcales</taxon>
        <taxon>Microbacteriaceae</taxon>
        <taxon>Microbacterium</taxon>
    </lineage>
</organism>
<name>A0ABY8C5F0_9MICO</name>
<protein>
    <recommendedName>
        <fullName evidence="4">DUF3137 domain-containing protein</fullName>
    </recommendedName>
</protein>
<proteinExistence type="predicted"/>
<keyword evidence="1" id="KW-0812">Transmembrane</keyword>
<evidence type="ECO:0008006" key="4">
    <source>
        <dbReference type="Google" id="ProtNLM"/>
    </source>
</evidence>
<evidence type="ECO:0000313" key="2">
    <source>
        <dbReference type="EMBL" id="WEG10306.1"/>
    </source>
</evidence>
<dbReference type="RefSeq" id="WP_275279658.1">
    <property type="nucleotide sequence ID" value="NZ_CP119108.1"/>
</dbReference>
<keyword evidence="3" id="KW-1185">Reference proteome</keyword>